<gene>
    <name evidence="2" type="ORF">SAMN05444277_108146</name>
</gene>
<keyword evidence="1" id="KW-0472">Membrane</keyword>
<feature type="transmembrane region" description="Helical" evidence="1">
    <location>
        <begin position="68"/>
        <end position="88"/>
    </location>
</feature>
<evidence type="ECO:0000313" key="3">
    <source>
        <dbReference type="Proteomes" id="UP000199031"/>
    </source>
</evidence>
<proteinExistence type="predicted"/>
<feature type="transmembrane region" description="Helical" evidence="1">
    <location>
        <begin position="100"/>
        <end position="121"/>
    </location>
</feature>
<evidence type="ECO:0000313" key="2">
    <source>
        <dbReference type="EMBL" id="SFQ30694.1"/>
    </source>
</evidence>
<keyword evidence="1" id="KW-1133">Transmembrane helix</keyword>
<feature type="transmembrane region" description="Helical" evidence="1">
    <location>
        <begin position="12"/>
        <end position="36"/>
    </location>
</feature>
<sequence length="126" mass="14229">MKLTQLLSHPIIQIISFCIIIVGSANFGGPYGFFLYHAVQEGYIYAIIGIAGIVVTLVSLINKKNAITIQFIGVTLMVISLLVFFFSSEHFMNMYAFKDVLPLLTLFLFIAIIALVVIKFLRRYKF</sequence>
<name>A0A1I5XFJ9_9BACT</name>
<dbReference type="EMBL" id="FOXQ01000008">
    <property type="protein sequence ID" value="SFQ30694.1"/>
    <property type="molecule type" value="Genomic_DNA"/>
</dbReference>
<evidence type="ECO:0000256" key="1">
    <source>
        <dbReference type="SAM" id="Phobius"/>
    </source>
</evidence>
<keyword evidence="1" id="KW-0812">Transmembrane</keyword>
<keyword evidence="3" id="KW-1185">Reference proteome</keyword>
<feature type="transmembrane region" description="Helical" evidence="1">
    <location>
        <begin position="42"/>
        <end position="61"/>
    </location>
</feature>
<dbReference type="Proteomes" id="UP000199031">
    <property type="component" value="Unassembled WGS sequence"/>
</dbReference>
<dbReference type="STRING" id="1465490.SAMN05444277_108146"/>
<dbReference type="AlphaFoldDB" id="A0A1I5XFJ9"/>
<reference evidence="2 3" key="1">
    <citation type="submission" date="2016-10" db="EMBL/GenBank/DDBJ databases">
        <authorList>
            <person name="de Groot N.N."/>
        </authorList>
    </citation>
    <scope>NUCLEOTIDE SEQUENCE [LARGE SCALE GENOMIC DNA]</scope>
    <source>
        <strain evidence="2 3">DSM 28286</strain>
    </source>
</reference>
<organism evidence="2 3">
    <name type="scientific">Parafilimonas terrae</name>
    <dbReference type="NCBI Taxonomy" id="1465490"/>
    <lineage>
        <taxon>Bacteria</taxon>
        <taxon>Pseudomonadati</taxon>
        <taxon>Bacteroidota</taxon>
        <taxon>Chitinophagia</taxon>
        <taxon>Chitinophagales</taxon>
        <taxon>Chitinophagaceae</taxon>
        <taxon>Parafilimonas</taxon>
    </lineage>
</organism>
<accession>A0A1I5XFJ9</accession>
<protein>
    <submittedName>
        <fullName evidence="2">Uncharacterized protein</fullName>
    </submittedName>
</protein>